<dbReference type="InterPro" id="IPR050319">
    <property type="entry name" value="ABC_transp_ATP-bind"/>
</dbReference>
<dbReference type="InterPro" id="IPR003593">
    <property type="entry name" value="AAA+_ATPase"/>
</dbReference>
<keyword evidence="4 6" id="KW-0067">ATP-binding</keyword>
<dbReference type="PROSITE" id="PS50893">
    <property type="entry name" value="ABC_TRANSPORTER_2"/>
    <property type="match status" value="1"/>
</dbReference>
<dbReference type="SUPFAM" id="SSF52540">
    <property type="entry name" value="P-loop containing nucleoside triphosphate hydrolases"/>
    <property type="match status" value="1"/>
</dbReference>
<dbReference type="Gene3D" id="3.40.50.300">
    <property type="entry name" value="P-loop containing nucleotide triphosphate hydrolases"/>
    <property type="match status" value="1"/>
</dbReference>
<dbReference type="GO" id="GO:0005524">
    <property type="term" value="F:ATP binding"/>
    <property type="evidence" value="ECO:0007669"/>
    <property type="project" value="UniProtKB-KW"/>
</dbReference>
<evidence type="ECO:0000256" key="2">
    <source>
        <dbReference type="ARBA" id="ARBA00022448"/>
    </source>
</evidence>
<protein>
    <submittedName>
        <fullName evidence="6">ABC transporter ATP-binding protein</fullName>
    </submittedName>
</protein>
<dbReference type="PROSITE" id="PS00211">
    <property type="entry name" value="ABC_TRANSPORTER_1"/>
    <property type="match status" value="1"/>
</dbReference>
<evidence type="ECO:0000256" key="3">
    <source>
        <dbReference type="ARBA" id="ARBA00022741"/>
    </source>
</evidence>
<dbReference type="GO" id="GO:0055085">
    <property type="term" value="P:transmembrane transport"/>
    <property type="evidence" value="ECO:0007669"/>
    <property type="project" value="UniProtKB-ARBA"/>
</dbReference>
<dbReference type="CDD" id="cd03257">
    <property type="entry name" value="ABC_NikE_OppD_transporters"/>
    <property type="match status" value="1"/>
</dbReference>
<keyword evidence="2" id="KW-0813">Transport</keyword>
<evidence type="ECO:0000256" key="1">
    <source>
        <dbReference type="ARBA" id="ARBA00005417"/>
    </source>
</evidence>
<reference evidence="6 7" key="2">
    <citation type="submission" date="2019-09" db="EMBL/GenBank/DDBJ databases">
        <title>Mesorhizobium sp. MaA-C15 isolated from Microcystis aeruginosa.</title>
        <authorList>
            <person name="Jeong S.E."/>
            <person name="Jin H.M."/>
            <person name="Jeon C.O."/>
        </authorList>
    </citation>
    <scope>NUCLEOTIDE SEQUENCE [LARGE SCALE GENOMIC DNA]</scope>
    <source>
        <strain evidence="6 7">MaA-C15</strain>
    </source>
</reference>
<sequence>MTAVDDVILRVEDLRIRYEKGRSIWGTPRYSQVVHGVSFAVKRGETFGLVGESGSGKSTIGKAILRQIPIVGGSITFEGQRITEWKEGHTPLSYRRAVQVIFQSPRLSLNARMLARDTVAEAVAFHLGLKGSELDQRVDRLFDDVGLPRHLGDRYPDELSGGQQQRVAIARALACDPRVVICDEAVSALDVSTQAQVIALLHRLQQERGLSYVFISHDLGVVRNLCHAVGVLKHGAFTDIGSVEDVFERPTSQYTRELLDAIPRFPGRAA</sequence>
<evidence type="ECO:0000313" key="6">
    <source>
        <dbReference type="EMBL" id="TYR36375.1"/>
    </source>
</evidence>
<dbReference type="GO" id="GO:0016887">
    <property type="term" value="F:ATP hydrolysis activity"/>
    <property type="evidence" value="ECO:0007669"/>
    <property type="project" value="InterPro"/>
</dbReference>
<accession>A0A5D4HA69</accession>
<gene>
    <name evidence="6" type="ORF">FY036_01025</name>
</gene>
<dbReference type="PANTHER" id="PTHR43776">
    <property type="entry name" value="TRANSPORT ATP-BINDING PROTEIN"/>
    <property type="match status" value="1"/>
</dbReference>
<dbReference type="PANTHER" id="PTHR43776:SF7">
    <property type="entry name" value="D,D-DIPEPTIDE TRANSPORT ATP-BINDING PROTEIN DDPF-RELATED"/>
    <property type="match status" value="1"/>
</dbReference>
<dbReference type="SMART" id="SM00382">
    <property type="entry name" value="AAA"/>
    <property type="match status" value="1"/>
</dbReference>
<dbReference type="InterPro" id="IPR017871">
    <property type="entry name" value="ABC_transporter-like_CS"/>
</dbReference>
<reference evidence="6 7" key="1">
    <citation type="submission" date="2019-08" db="EMBL/GenBank/DDBJ databases">
        <authorList>
            <person name="Seo Y.L."/>
        </authorList>
    </citation>
    <scope>NUCLEOTIDE SEQUENCE [LARGE SCALE GENOMIC DNA]</scope>
    <source>
        <strain evidence="6 7">MaA-C15</strain>
    </source>
</reference>
<evidence type="ECO:0000259" key="5">
    <source>
        <dbReference type="PROSITE" id="PS50893"/>
    </source>
</evidence>
<dbReference type="OrthoDB" id="9802264at2"/>
<dbReference type="AlphaFoldDB" id="A0A5D4HA69"/>
<dbReference type="InterPro" id="IPR003439">
    <property type="entry name" value="ABC_transporter-like_ATP-bd"/>
</dbReference>
<name>A0A5D4HA69_9HYPH</name>
<comment type="similarity">
    <text evidence="1">Belongs to the ABC transporter superfamily.</text>
</comment>
<evidence type="ECO:0000256" key="4">
    <source>
        <dbReference type="ARBA" id="ARBA00022840"/>
    </source>
</evidence>
<dbReference type="EMBL" id="VSZS01000047">
    <property type="protein sequence ID" value="TYR36375.1"/>
    <property type="molecule type" value="Genomic_DNA"/>
</dbReference>
<keyword evidence="7" id="KW-1185">Reference proteome</keyword>
<organism evidence="6 7">
    <name type="scientific">Neoaquamicrobium microcysteis</name>
    <dbReference type="NCBI Taxonomy" id="2682781"/>
    <lineage>
        <taxon>Bacteria</taxon>
        <taxon>Pseudomonadati</taxon>
        <taxon>Pseudomonadota</taxon>
        <taxon>Alphaproteobacteria</taxon>
        <taxon>Hyphomicrobiales</taxon>
        <taxon>Phyllobacteriaceae</taxon>
        <taxon>Neoaquamicrobium</taxon>
    </lineage>
</organism>
<feature type="domain" description="ABC transporter" evidence="5">
    <location>
        <begin position="9"/>
        <end position="259"/>
    </location>
</feature>
<evidence type="ECO:0000313" key="7">
    <source>
        <dbReference type="Proteomes" id="UP000323258"/>
    </source>
</evidence>
<comment type="caution">
    <text evidence="6">The sequence shown here is derived from an EMBL/GenBank/DDBJ whole genome shotgun (WGS) entry which is preliminary data.</text>
</comment>
<dbReference type="Proteomes" id="UP000323258">
    <property type="component" value="Unassembled WGS sequence"/>
</dbReference>
<dbReference type="InterPro" id="IPR027417">
    <property type="entry name" value="P-loop_NTPase"/>
</dbReference>
<dbReference type="RefSeq" id="WP_148912864.1">
    <property type="nucleotide sequence ID" value="NZ_VSZS01000047.1"/>
</dbReference>
<proteinExistence type="inferred from homology"/>
<keyword evidence="3" id="KW-0547">Nucleotide-binding</keyword>
<dbReference type="Pfam" id="PF00005">
    <property type="entry name" value="ABC_tran"/>
    <property type="match status" value="1"/>
</dbReference>